<keyword evidence="12" id="KW-1185">Reference proteome</keyword>
<keyword evidence="9" id="KW-0807">Transducer</keyword>
<evidence type="ECO:0000256" key="2">
    <source>
        <dbReference type="ARBA" id="ARBA00022475"/>
    </source>
</evidence>
<feature type="transmembrane region" description="Helical" evidence="10">
    <location>
        <begin position="165"/>
        <end position="187"/>
    </location>
</feature>
<keyword evidence="5" id="KW-0552">Olfaction</keyword>
<evidence type="ECO:0000256" key="6">
    <source>
        <dbReference type="ARBA" id="ARBA00022989"/>
    </source>
</evidence>
<comment type="subcellular location">
    <subcellularLocation>
        <location evidence="1">Cell membrane</location>
        <topology evidence="1">Multi-pass membrane protein</topology>
    </subcellularLocation>
</comment>
<dbReference type="EMBL" id="JAPWTJ010000162">
    <property type="protein sequence ID" value="KAJ8981818.1"/>
    <property type="molecule type" value="Genomic_DNA"/>
</dbReference>
<keyword evidence="4 10" id="KW-0812">Transmembrane</keyword>
<reference evidence="11" key="1">
    <citation type="journal article" date="2023" name="Insect Mol. Biol.">
        <title>Genome sequencing provides insights into the evolution of gene families encoding plant cell wall-degrading enzymes in longhorned beetles.</title>
        <authorList>
            <person name="Shin N.R."/>
            <person name="Okamura Y."/>
            <person name="Kirsch R."/>
            <person name="Pauchet Y."/>
        </authorList>
    </citation>
    <scope>NUCLEOTIDE SEQUENCE</scope>
    <source>
        <strain evidence="11">MMC_N1</strain>
    </source>
</reference>
<accession>A0ABQ9JWT4</accession>
<keyword evidence="2" id="KW-1003">Cell membrane</keyword>
<keyword evidence="7 10" id="KW-0472">Membrane</keyword>
<evidence type="ECO:0000256" key="8">
    <source>
        <dbReference type="ARBA" id="ARBA00023170"/>
    </source>
</evidence>
<evidence type="ECO:0000313" key="11">
    <source>
        <dbReference type="EMBL" id="KAJ8981818.1"/>
    </source>
</evidence>
<dbReference type="Proteomes" id="UP001162164">
    <property type="component" value="Unassembled WGS sequence"/>
</dbReference>
<evidence type="ECO:0000256" key="5">
    <source>
        <dbReference type="ARBA" id="ARBA00022725"/>
    </source>
</evidence>
<feature type="transmembrane region" description="Helical" evidence="10">
    <location>
        <begin position="102"/>
        <end position="120"/>
    </location>
</feature>
<evidence type="ECO:0000313" key="12">
    <source>
        <dbReference type="Proteomes" id="UP001162164"/>
    </source>
</evidence>
<evidence type="ECO:0000256" key="10">
    <source>
        <dbReference type="SAM" id="Phobius"/>
    </source>
</evidence>
<proteinExistence type="predicted"/>
<name>A0ABQ9JWT4_9CUCU</name>
<evidence type="ECO:0000256" key="4">
    <source>
        <dbReference type="ARBA" id="ARBA00022692"/>
    </source>
</evidence>
<dbReference type="PANTHER" id="PTHR21137">
    <property type="entry name" value="ODORANT RECEPTOR"/>
    <property type="match status" value="1"/>
</dbReference>
<keyword evidence="8" id="KW-0675">Receptor</keyword>
<sequence length="195" mass="21717">MGSVDVAVISHFAAGCLESAVVDVTVFDEVPEACETHEVALDIEERLKFCIKYHVAIINYTNRAFSGFNLMLIVHVCLTSLIFGVLGYQIVKVDVVSEKLRYAMHLGGWIFLLFLTCYYGQLILNESTSVASAAYQSKWYNGPTKLRKNICLIIMRAQKPLKLRAASIGVISLETFVSVIKTAYSYFALLLSISE</sequence>
<protein>
    <recommendedName>
        <fullName evidence="13">Odorant receptor</fullName>
    </recommendedName>
</protein>
<dbReference type="Pfam" id="PF02949">
    <property type="entry name" value="7tm_6"/>
    <property type="match status" value="1"/>
</dbReference>
<evidence type="ECO:0008006" key="13">
    <source>
        <dbReference type="Google" id="ProtNLM"/>
    </source>
</evidence>
<dbReference type="PANTHER" id="PTHR21137:SF35">
    <property type="entry name" value="ODORANT RECEPTOR 19A-RELATED"/>
    <property type="match status" value="1"/>
</dbReference>
<keyword evidence="3" id="KW-0716">Sensory transduction</keyword>
<gene>
    <name evidence="11" type="ORF">NQ317_007404</name>
</gene>
<evidence type="ECO:0000256" key="7">
    <source>
        <dbReference type="ARBA" id="ARBA00023136"/>
    </source>
</evidence>
<dbReference type="InterPro" id="IPR004117">
    <property type="entry name" value="7tm6_olfct_rcpt"/>
</dbReference>
<keyword evidence="6 10" id="KW-1133">Transmembrane helix</keyword>
<evidence type="ECO:0000256" key="9">
    <source>
        <dbReference type="ARBA" id="ARBA00023224"/>
    </source>
</evidence>
<evidence type="ECO:0000256" key="3">
    <source>
        <dbReference type="ARBA" id="ARBA00022606"/>
    </source>
</evidence>
<evidence type="ECO:0000256" key="1">
    <source>
        <dbReference type="ARBA" id="ARBA00004651"/>
    </source>
</evidence>
<feature type="transmembrane region" description="Helical" evidence="10">
    <location>
        <begin position="68"/>
        <end position="90"/>
    </location>
</feature>
<organism evidence="11 12">
    <name type="scientific">Molorchus minor</name>
    <dbReference type="NCBI Taxonomy" id="1323400"/>
    <lineage>
        <taxon>Eukaryota</taxon>
        <taxon>Metazoa</taxon>
        <taxon>Ecdysozoa</taxon>
        <taxon>Arthropoda</taxon>
        <taxon>Hexapoda</taxon>
        <taxon>Insecta</taxon>
        <taxon>Pterygota</taxon>
        <taxon>Neoptera</taxon>
        <taxon>Endopterygota</taxon>
        <taxon>Coleoptera</taxon>
        <taxon>Polyphaga</taxon>
        <taxon>Cucujiformia</taxon>
        <taxon>Chrysomeloidea</taxon>
        <taxon>Cerambycidae</taxon>
        <taxon>Lamiinae</taxon>
        <taxon>Monochamini</taxon>
        <taxon>Molorchus</taxon>
    </lineage>
</organism>
<comment type="caution">
    <text evidence="11">The sequence shown here is derived from an EMBL/GenBank/DDBJ whole genome shotgun (WGS) entry which is preliminary data.</text>
</comment>